<dbReference type="OrthoDB" id="7923981at2"/>
<keyword evidence="2" id="KW-1185">Reference proteome</keyword>
<evidence type="ECO:0000313" key="1">
    <source>
        <dbReference type="EMBL" id="SFK58835.1"/>
    </source>
</evidence>
<sequence length="118" mass="13417">MMYFSRIIITIFICSLAGCSMYKVVPDPLWEAWSKRGSDMKTTQKDMKECGYGKDLERGADLPNSKIAPLHVCMEEKGYKFDFSSFRADNCYGTNAPYPCRAYWGGGQAQWEKVSPTN</sequence>
<name>A0A1I4AQQ6_9GAMM</name>
<protein>
    <recommendedName>
        <fullName evidence="3">Lipoprotein</fullName>
    </recommendedName>
</protein>
<organism evidence="1 2">
    <name type="scientific">Methylophaga sulfidovorans</name>
    <dbReference type="NCBI Taxonomy" id="45496"/>
    <lineage>
        <taxon>Bacteria</taxon>
        <taxon>Pseudomonadati</taxon>
        <taxon>Pseudomonadota</taxon>
        <taxon>Gammaproteobacteria</taxon>
        <taxon>Thiotrichales</taxon>
        <taxon>Piscirickettsiaceae</taxon>
        <taxon>Methylophaga</taxon>
    </lineage>
</organism>
<evidence type="ECO:0000313" key="2">
    <source>
        <dbReference type="Proteomes" id="UP000198924"/>
    </source>
</evidence>
<dbReference type="RefSeq" id="WP_091715098.1">
    <property type="nucleotide sequence ID" value="NZ_FOSH01000015.1"/>
</dbReference>
<proteinExistence type="predicted"/>
<dbReference type="Proteomes" id="UP000198924">
    <property type="component" value="Unassembled WGS sequence"/>
</dbReference>
<dbReference type="PROSITE" id="PS51257">
    <property type="entry name" value="PROKAR_LIPOPROTEIN"/>
    <property type="match status" value="1"/>
</dbReference>
<reference evidence="2" key="1">
    <citation type="submission" date="2016-10" db="EMBL/GenBank/DDBJ databases">
        <authorList>
            <person name="Varghese N."/>
            <person name="Submissions S."/>
        </authorList>
    </citation>
    <scope>NUCLEOTIDE SEQUENCE [LARGE SCALE GENOMIC DNA]</scope>
    <source>
        <strain evidence="2">DSM 11578</strain>
    </source>
</reference>
<evidence type="ECO:0008006" key="3">
    <source>
        <dbReference type="Google" id="ProtNLM"/>
    </source>
</evidence>
<dbReference type="STRING" id="45496.SAMN04488079_11568"/>
<dbReference type="AlphaFoldDB" id="A0A1I4AQQ6"/>
<gene>
    <name evidence="1" type="ORF">SAMN04488079_11568</name>
</gene>
<dbReference type="EMBL" id="FOSH01000015">
    <property type="protein sequence ID" value="SFK58835.1"/>
    <property type="molecule type" value="Genomic_DNA"/>
</dbReference>
<accession>A0A1I4AQQ6</accession>